<dbReference type="AlphaFoldDB" id="A0A9D9EUZ8"/>
<dbReference type="PROSITE" id="PS00324">
    <property type="entry name" value="ASPARTOKINASE"/>
    <property type="match status" value="1"/>
</dbReference>
<feature type="binding site" evidence="8">
    <location>
        <position position="114"/>
    </location>
    <ligand>
        <name>substrate</name>
    </ligand>
</feature>
<gene>
    <name evidence="12" type="ORF">IAA96_07525</name>
</gene>
<evidence type="ECO:0000313" key="13">
    <source>
        <dbReference type="Proteomes" id="UP000823616"/>
    </source>
</evidence>
<evidence type="ECO:0000256" key="10">
    <source>
        <dbReference type="RuleBase" id="RU004249"/>
    </source>
</evidence>
<comment type="pathway">
    <text evidence="1 10">Amino-acid biosynthesis; L-lysine biosynthesis via DAP pathway; (S)-tetrahydrodipicolinate from L-aspartate: step 1/4.</text>
</comment>
<sequence>MIVMKFGGSSLANAERIRRVASIICGMLSRRPVVVLSAMGDTTDDLLAAAELALKGTVSVDAVERLHRETARELGVAVADLDDLLTELRTLLTGISMLRELTPRSRDYLVSFGERLSVRMMSSYLCAQGVPAQFYDAWDTGFVSDSNYTAADLLPETWVNLRRFFADYCGENGAALPVPIVTGFIAKDSNGFITTLGRGGSDLTATVIGAALLADEVQTWKDVDGILTTDPRIVPSARTVPVATYDEVAELAYFGSQVLHPRSMQPCIQTGTPVRVKNSYNPDAPGSLIVTSHVTAPAAVRAITSKKSVVLVDLVSTRMVGQYGFLAKVFDIFARHCVSIDVVATSEVSVSLTVDFKRVNFPALQKDLEEYADVEIKNDMAIVTVICDVRQSSSILAASFEVLAANGINVQMISQGASKVNISMICGSSEADTVVRLLHERYFGPGGLCGG</sequence>
<dbReference type="InterPro" id="IPR036393">
    <property type="entry name" value="AceGlu_kinase-like_sf"/>
</dbReference>
<evidence type="ECO:0000256" key="2">
    <source>
        <dbReference type="ARBA" id="ARBA00010122"/>
    </source>
</evidence>
<evidence type="ECO:0000256" key="4">
    <source>
        <dbReference type="ARBA" id="ARBA00022741"/>
    </source>
</evidence>
<keyword evidence="4 8" id="KW-0547">Nucleotide-binding</keyword>
<dbReference type="EC" id="2.7.2.4" evidence="9"/>
<evidence type="ECO:0000256" key="9">
    <source>
        <dbReference type="RuleBase" id="RU003448"/>
    </source>
</evidence>
<reference evidence="12" key="1">
    <citation type="submission" date="2020-10" db="EMBL/GenBank/DDBJ databases">
        <authorList>
            <person name="Gilroy R."/>
        </authorList>
    </citation>
    <scope>NUCLEOTIDE SEQUENCE</scope>
    <source>
        <strain evidence="12">B3-4054</strain>
    </source>
</reference>
<protein>
    <recommendedName>
        <fullName evidence="9">Aspartokinase</fullName>
        <ecNumber evidence="9">2.7.2.4</ecNumber>
    </recommendedName>
</protein>
<dbReference type="PANTHER" id="PTHR21499">
    <property type="entry name" value="ASPARTATE KINASE"/>
    <property type="match status" value="1"/>
</dbReference>
<dbReference type="PROSITE" id="PS51671">
    <property type="entry name" value="ACT"/>
    <property type="match status" value="1"/>
</dbReference>
<organism evidence="12 13">
    <name type="scientific">Candidatus Avitreponema avistercoris</name>
    <dbReference type="NCBI Taxonomy" id="2840705"/>
    <lineage>
        <taxon>Bacteria</taxon>
        <taxon>Pseudomonadati</taxon>
        <taxon>Spirochaetota</taxon>
        <taxon>Spirochaetia</taxon>
        <taxon>Spirochaetales</taxon>
        <taxon>Candidatus Avitreponema</taxon>
    </lineage>
</organism>
<dbReference type="Pfam" id="PF00696">
    <property type="entry name" value="AA_kinase"/>
    <property type="match status" value="1"/>
</dbReference>
<dbReference type="InterPro" id="IPR005260">
    <property type="entry name" value="Asp_kin_monofn"/>
</dbReference>
<feature type="binding site" evidence="8">
    <location>
        <begin position="5"/>
        <end position="8"/>
    </location>
    <ligand>
        <name>ATP</name>
        <dbReference type="ChEBI" id="CHEBI:30616"/>
    </ligand>
</feature>
<name>A0A9D9EUZ8_9SPIR</name>
<dbReference type="PANTHER" id="PTHR21499:SF59">
    <property type="entry name" value="ASPARTOKINASE"/>
    <property type="match status" value="1"/>
</dbReference>
<evidence type="ECO:0000313" key="12">
    <source>
        <dbReference type="EMBL" id="MBO8450939.1"/>
    </source>
</evidence>
<evidence type="ECO:0000256" key="1">
    <source>
        <dbReference type="ARBA" id="ARBA00004766"/>
    </source>
</evidence>
<dbReference type="Gene3D" id="3.40.1160.10">
    <property type="entry name" value="Acetylglutamate kinase-like"/>
    <property type="match status" value="1"/>
</dbReference>
<evidence type="ECO:0000256" key="7">
    <source>
        <dbReference type="ARBA" id="ARBA00047872"/>
    </source>
</evidence>
<dbReference type="GO" id="GO:0004072">
    <property type="term" value="F:aspartate kinase activity"/>
    <property type="evidence" value="ECO:0007669"/>
    <property type="project" value="UniProtKB-EC"/>
</dbReference>
<comment type="pathway">
    <text evidence="10">Amino-acid biosynthesis; L-methionine biosynthesis via de novo pathway; L-homoserine from L-aspartate: step 1/3.</text>
</comment>
<dbReference type="PROSITE" id="PS50152">
    <property type="entry name" value="25A_SYNTH_3"/>
    <property type="match status" value="1"/>
</dbReference>
<dbReference type="GO" id="GO:0009090">
    <property type="term" value="P:homoserine biosynthetic process"/>
    <property type="evidence" value="ECO:0007669"/>
    <property type="project" value="TreeGrafter"/>
</dbReference>
<dbReference type="PIRSF" id="PIRSF000726">
    <property type="entry name" value="Asp_kin"/>
    <property type="match status" value="1"/>
</dbReference>
<dbReference type="Proteomes" id="UP000823616">
    <property type="component" value="Unassembled WGS sequence"/>
</dbReference>
<dbReference type="InterPro" id="IPR018042">
    <property type="entry name" value="Aspartate_kinase_CS"/>
</dbReference>
<dbReference type="SUPFAM" id="SSF55021">
    <property type="entry name" value="ACT-like"/>
    <property type="match status" value="2"/>
</dbReference>
<evidence type="ECO:0000259" key="11">
    <source>
        <dbReference type="PROSITE" id="PS51671"/>
    </source>
</evidence>
<evidence type="ECO:0000256" key="8">
    <source>
        <dbReference type="PIRSR" id="PIRSR000726-1"/>
    </source>
</evidence>
<comment type="pathway">
    <text evidence="10">Amino-acid biosynthesis; L-threonine biosynthesis; L-threonine from L-aspartate: step 1/5.</text>
</comment>
<dbReference type="InterPro" id="IPR054352">
    <property type="entry name" value="ACT_Aspartokinase"/>
</dbReference>
<reference evidence="12" key="2">
    <citation type="journal article" date="2021" name="PeerJ">
        <title>Extensive microbial diversity within the chicken gut microbiome revealed by metagenomics and culture.</title>
        <authorList>
            <person name="Gilroy R."/>
            <person name="Ravi A."/>
            <person name="Getino M."/>
            <person name="Pursley I."/>
            <person name="Horton D.L."/>
            <person name="Alikhan N.F."/>
            <person name="Baker D."/>
            <person name="Gharbi K."/>
            <person name="Hall N."/>
            <person name="Watson M."/>
            <person name="Adriaenssens E.M."/>
            <person name="Foster-Nyarko E."/>
            <person name="Jarju S."/>
            <person name="Secka A."/>
            <person name="Antonio M."/>
            <person name="Oren A."/>
            <person name="Chaudhuri R.R."/>
            <person name="La Ragione R."/>
            <person name="Hildebrand F."/>
            <person name="Pallen M.J."/>
        </authorList>
    </citation>
    <scope>NUCLEOTIDE SEQUENCE</scope>
    <source>
        <strain evidence="12">B3-4054</strain>
    </source>
</reference>
<feature type="binding site" evidence="8">
    <location>
        <position position="43"/>
    </location>
    <ligand>
        <name>substrate</name>
    </ligand>
</feature>
<keyword evidence="3 9" id="KW-0808">Transferase</keyword>
<dbReference type="EMBL" id="JADIMS010000141">
    <property type="protein sequence ID" value="MBO8450939.1"/>
    <property type="molecule type" value="Genomic_DNA"/>
</dbReference>
<dbReference type="InterPro" id="IPR001048">
    <property type="entry name" value="Asp/Glu/Uridylate_kinase"/>
</dbReference>
<dbReference type="GO" id="GO:0005829">
    <property type="term" value="C:cytosol"/>
    <property type="evidence" value="ECO:0007669"/>
    <property type="project" value="TreeGrafter"/>
</dbReference>
<keyword evidence="6 8" id="KW-0067">ATP-binding</keyword>
<proteinExistence type="inferred from homology"/>
<dbReference type="SUPFAM" id="SSF53633">
    <property type="entry name" value="Carbamate kinase-like"/>
    <property type="match status" value="1"/>
</dbReference>
<dbReference type="InterPro" id="IPR045865">
    <property type="entry name" value="ACT-like_dom_sf"/>
</dbReference>
<accession>A0A9D9EUZ8</accession>
<dbReference type="NCBIfam" id="TIGR00657">
    <property type="entry name" value="asp_kinases"/>
    <property type="match status" value="1"/>
</dbReference>
<dbReference type="GO" id="GO:0009089">
    <property type="term" value="P:lysine biosynthetic process via diaminopimelate"/>
    <property type="evidence" value="ECO:0007669"/>
    <property type="project" value="InterPro"/>
</dbReference>
<comment type="similarity">
    <text evidence="2 9">Belongs to the aspartokinase family.</text>
</comment>
<dbReference type="InterPro" id="IPR002912">
    <property type="entry name" value="ACT_dom"/>
</dbReference>
<keyword evidence="10" id="KW-0028">Amino-acid biosynthesis</keyword>
<keyword evidence="5 9" id="KW-0418">Kinase</keyword>
<feature type="binding site" evidence="8">
    <location>
        <position position="232"/>
    </location>
    <ligand>
        <name>ATP</name>
        <dbReference type="ChEBI" id="CHEBI:30616"/>
    </ligand>
</feature>
<feature type="domain" description="ACT" evidence="11">
    <location>
        <begin position="314"/>
        <end position="394"/>
    </location>
</feature>
<evidence type="ECO:0000256" key="6">
    <source>
        <dbReference type="ARBA" id="ARBA00022840"/>
    </source>
</evidence>
<evidence type="ECO:0000256" key="5">
    <source>
        <dbReference type="ARBA" id="ARBA00022777"/>
    </source>
</evidence>
<dbReference type="Gene3D" id="1.20.120.1320">
    <property type="entry name" value="Aspartokinase, catalytic domain"/>
    <property type="match status" value="1"/>
</dbReference>
<comment type="caution">
    <text evidence="12">The sequence shown here is derived from an EMBL/GenBank/DDBJ whole genome shotgun (WGS) entry which is preliminary data.</text>
</comment>
<dbReference type="InterPro" id="IPR001341">
    <property type="entry name" value="Asp_kinase"/>
</dbReference>
<dbReference type="Pfam" id="PF22468">
    <property type="entry name" value="ACT_9"/>
    <property type="match status" value="2"/>
</dbReference>
<dbReference type="GO" id="GO:0005524">
    <property type="term" value="F:ATP binding"/>
    <property type="evidence" value="ECO:0007669"/>
    <property type="project" value="UniProtKB-KW"/>
</dbReference>
<dbReference type="InterPro" id="IPR042199">
    <property type="entry name" value="AsparK_Bifunc_asparK/hSer_DH"/>
</dbReference>
<comment type="catalytic activity">
    <reaction evidence="7 9">
        <text>L-aspartate + ATP = 4-phospho-L-aspartate + ADP</text>
        <dbReference type="Rhea" id="RHEA:23776"/>
        <dbReference type="ChEBI" id="CHEBI:29991"/>
        <dbReference type="ChEBI" id="CHEBI:30616"/>
        <dbReference type="ChEBI" id="CHEBI:57535"/>
        <dbReference type="ChEBI" id="CHEBI:456216"/>
        <dbReference type="EC" id="2.7.2.4"/>
    </reaction>
</comment>
<evidence type="ECO:0000256" key="3">
    <source>
        <dbReference type="ARBA" id="ARBA00022679"/>
    </source>
</evidence>
<dbReference type="Gene3D" id="3.30.70.260">
    <property type="match status" value="2"/>
</dbReference>